<sequence>MDDHQKSLESSPASAIPTDSRSSVLSPIANWKISSFADDHREDVKARFKFWAKAVACTLLDYATKKTMEWKKI</sequence>
<feature type="region of interest" description="Disordered" evidence="1">
    <location>
        <begin position="1"/>
        <end position="22"/>
    </location>
</feature>
<organism evidence="2">
    <name type="scientific">Cucumis melo</name>
    <name type="common">Muskmelon</name>
    <dbReference type="NCBI Taxonomy" id="3656"/>
    <lineage>
        <taxon>Eukaryota</taxon>
        <taxon>Viridiplantae</taxon>
        <taxon>Streptophyta</taxon>
        <taxon>Embryophyta</taxon>
        <taxon>Tracheophyta</taxon>
        <taxon>Spermatophyta</taxon>
        <taxon>Magnoliopsida</taxon>
        <taxon>eudicotyledons</taxon>
        <taxon>Gunneridae</taxon>
        <taxon>Pentapetalae</taxon>
        <taxon>rosids</taxon>
        <taxon>fabids</taxon>
        <taxon>Cucurbitales</taxon>
        <taxon>Cucurbitaceae</taxon>
        <taxon>Benincaseae</taxon>
        <taxon>Cucumis</taxon>
    </lineage>
</organism>
<dbReference type="Gramene" id="MELO3C003930.2.1">
    <property type="protein sequence ID" value="MELO3C003930.2.1"/>
    <property type="gene ID" value="MELO3C003930.2"/>
</dbReference>
<proteinExistence type="predicted"/>
<feature type="compositionally biased region" description="Polar residues" evidence="1">
    <location>
        <begin position="8"/>
        <end position="22"/>
    </location>
</feature>
<dbReference type="EnsemblPlants" id="MELO3C003930.2.1">
    <property type="protein sequence ID" value="MELO3C003930.2.1"/>
    <property type="gene ID" value="MELO3C003930.2"/>
</dbReference>
<name>A0A9I9CI39_CUCME</name>
<evidence type="ECO:0000256" key="1">
    <source>
        <dbReference type="SAM" id="MobiDB-lite"/>
    </source>
</evidence>
<reference evidence="2" key="1">
    <citation type="submission" date="2023-03" db="UniProtKB">
        <authorList>
            <consortium name="EnsemblPlants"/>
        </authorList>
    </citation>
    <scope>IDENTIFICATION</scope>
</reference>
<accession>A0A9I9CI39</accession>
<evidence type="ECO:0000313" key="2">
    <source>
        <dbReference type="EnsemblPlants" id="MELO3C003930.2.1"/>
    </source>
</evidence>
<dbReference type="AlphaFoldDB" id="A0A9I9CI39"/>
<protein>
    <submittedName>
        <fullName evidence="2">Uncharacterized protein</fullName>
    </submittedName>
</protein>